<dbReference type="AlphaFoldDB" id="A0A8B6DE76"/>
<feature type="region of interest" description="Disordered" evidence="1">
    <location>
        <begin position="75"/>
        <end position="105"/>
    </location>
</feature>
<proteinExistence type="predicted"/>
<evidence type="ECO:0000256" key="1">
    <source>
        <dbReference type="SAM" id="MobiDB-lite"/>
    </source>
</evidence>
<evidence type="ECO:0000313" key="3">
    <source>
        <dbReference type="Proteomes" id="UP000596742"/>
    </source>
</evidence>
<dbReference type="Proteomes" id="UP000596742">
    <property type="component" value="Unassembled WGS sequence"/>
</dbReference>
<accession>A0A8B6DE76</accession>
<gene>
    <name evidence="2" type="ORF">MGAL_10B024093</name>
</gene>
<sequence length="105" mass="11167">MPRLRGKQTGSSTKWTCVPFVPKVELKPVESKVELEPVSPNIGVVPSGLVPELPNAELVPAAGSELVPDEPKALAEPVDPNELEDPKGVPPKADLDLLNGDDELQ</sequence>
<dbReference type="EMBL" id="UYJE01003389">
    <property type="protein sequence ID" value="VDI18896.1"/>
    <property type="molecule type" value="Genomic_DNA"/>
</dbReference>
<evidence type="ECO:0000313" key="2">
    <source>
        <dbReference type="EMBL" id="VDI18896.1"/>
    </source>
</evidence>
<name>A0A8B6DE76_MYTGA</name>
<protein>
    <submittedName>
        <fullName evidence="2">Uncharacterized protein</fullName>
    </submittedName>
</protein>
<reference evidence="2" key="1">
    <citation type="submission" date="2018-11" db="EMBL/GenBank/DDBJ databases">
        <authorList>
            <person name="Alioto T."/>
            <person name="Alioto T."/>
        </authorList>
    </citation>
    <scope>NUCLEOTIDE SEQUENCE</scope>
</reference>
<keyword evidence="3" id="KW-1185">Reference proteome</keyword>
<organism evidence="2 3">
    <name type="scientific">Mytilus galloprovincialis</name>
    <name type="common">Mediterranean mussel</name>
    <dbReference type="NCBI Taxonomy" id="29158"/>
    <lineage>
        <taxon>Eukaryota</taxon>
        <taxon>Metazoa</taxon>
        <taxon>Spiralia</taxon>
        <taxon>Lophotrochozoa</taxon>
        <taxon>Mollusca</taxon>
        <taxon>Bivalvia</taxon>
        <taxon>Autobranchia</taxon>
        <taxon>Pteriomorphia</taxon>
        <taxon>Mytilida</taxon>
        <taxon>Mytiloidea</taxon>
        <taxon>Mytilidae</taxon>
        <taxon>Mytilinae</taxon>
        <taxon>Mytilus</taxon>
    </lineage>
</organism>
<comment type="caution">
    <text evidence="2">The sequence shown here is derived from an EMBL/GenBank/DDBJ whole genome shotgun (WGS) entry which is preliminary data.</text>
</comment>